<gene>
    <name evidence="3" type="ORF">DY023_03645</name>
</gene>
<keyword evidence="4" id="KW-1185">Reference proteome</keyword>
<evidence type="ECO:0008006" key="5">
    <source>
        <dbReference type="Google" id="ProtNLM"/>
    </source>
</evidence>
<evidence type="ECO:0000256" key="2">
    <source>
        <dbReference type="SAM" id="SignalP"/>
    </source>
</evidence>
<dbReference type="PROSITE" id="PS51257">
    <property type="entry name" value="PROKAR_LIPOPROTEIN"/>
    <property type="match status" value="1"/>
</dbReference>
<accession>A0A371NWJ3</accession>
<keyword evidence="2" id="KW-0732">Signal</keyword>
<dbReference type="RefSeq" id="WP_116240989.1">
    <property type="nucleotide sequence ID" value="NZ_QUAB01000016.1"/>
</dbReference>
<evidence type="ECO:0000256" key="1">
    <source>
        <dbReference type="SAM" id="MobiDB-lite"/>
    </source>
</evidence>
<evidence type="ECO:0000313" key="4">
    <source>
        <dbReference type="Proteomes" id="UP000262172"/>
    </source>
</evidence>
<feature type="chain" id="PRO_5038684107" description="Lipoprotein" evidence="2">
    <location>
        <begin position="21"/>
        <end position="238"/>
    </location>
</feature>
<evidence type="ECO:0000313" key="3">
    <source>
        <dbReference type="EMBL" id="REJ07472.1"/>
    </source>
</evidence>
<reference evidence="3 4" key="1">
    <citation type="submission" date="2018-08" db="EMBL/GenBank/DDBJ databases">
        <title>Isolation, diversity and antifungal activity of Actinobacteria from cow dung.</title>
        <authorList>
            <person name="Ling L."/>
        </authorList>
    </citation>
    <scope>NUCLEOTIDE SEQUENCE [LARGE SCALE GENOMIC DNA]</scope>
    <source>
        <strain evidence="3 4">NEAU-LLE</strain>
    </source>
</reference>
<dbReference type="OrthoDB" id="5083660at2"/>
<name>A0A371NWJ3_9MICO</name>
<comment type="caution">
    <text evidence="3">The sequence shown here is derived from an EMBL/GenBank/DDBJ whole genome shotgun (WGS) entry which is preliminary data.</text>
</comment>
<feature type="signal peptide" evidence="2">
    <location>
        <begin position="1"/>
        <end position="20"/>
    </location>
</feature>
<proteinExistence type="predicted"/>
<protein>
    <recommendedName>
        <fullName evidence="5">Lipoprotein</fullName>
    </recommendedName>
</protein>
<feature type="compositionally biased region" description="Low complexity" evidence="1">
    <location>
        <begin position="27"/>
        <end position="48"/>
    </location>
</feature>
<dbReference type="Proteomes" id="UP000262172">
    <property type="component" value="Unassembled WGS sequence"/>
</dbReference>
<dbReference type="EMBL" id="QUAB01000016">
    <property type="protein sequence ID" value="REJ07472.1"/>
    <property type="molecule type" value="Genomic_DNA"/>
</dbReference>
<dbReference type="AlphaFoldDB" id="A0A371NWJ3"/>
<organism evidence="3 4">
    <name type="scientific">Microbacterium bovistercoris</name>
    <dbReference type="NCBI Taxonomy" id="2293570"/>
    <lineage>
        <taxon>Bacteria</taxon>
        <taxon>Bacillati</taxon>
        <taxon>Actinomycetota</taxon>
        <taxon>Actinomycetes</taxon>
        <taxon>Micrococcales</taxon>
        <taxon>Microbacteriaceae</taxon>
        <taxon>Microbacterium</taxon>
    </lineage>
</organism>
<feature type="region of interest" description="Disordered" evidence="1">
    <location>
        <begin position="27"/>
        <end position="49"/>
    </location>
</feature>
<sequence>MNRMRILLSAAALAAATVLAAGLSGCAQSPSTPASDAPAPTSTSGSAPDIDDVEVAWLDDGRSFAVVTWGSSSCVPQTESISAAGQEITVTLVDPDEGVCTSDLAPRASLAVIPEGVDVTKDIDVTVVNGDFTGDTELDALPAAPEGPTDMQPSAGWFDDDGIVLLTWGSSTCPPVVSGVEETDGGATVTFADDDRVCTMDMGPRVTVIGVQEPADDDAPFTLTLEGGGLSGTVEVMD</sequence>